<comment type="similarity">
    <text evidence="1">Belongs to the NmrA-type oxidoreductase family.</text>
</comment>
<reference evidence="6" key="1">
    <citation type="journal article" date="2023" name="Mol. Phylogenet. Evol.">
        <title>Genome-scale phylogeny and comparative genomics of the fungal order Sordariales.</title>
        <authorList>
            <person name="Hensen N."/>
            <person name="Bonometti L."/>
            <person name="Westerberg I."/>
            <person name="Brannstrom I.O."/>
            <person name="Guillou S."/>
            <person name="Cros-Aarteil S."/>
            <person name="Calhoun S."/>
            <person name="Haridas S."/>
            <person name="Kuo A."/>
            <person name="Mondo S."/>
            <person name="Pangilinan J."/>
            <person name="Riley R."/>
            <person name="LaButti K."/>
            <person name="Andreopoulos B."/>
            <person name="Lipzen A."/>
            <person name="Chen C."/>
            <person name="Yan M."/>
            <person name="Daum C."/>
            <person name="Ng V."/>
            <person name="Clum A."/>
            <person name="Steindorff A."/>
            <person name="Ohm R.A."/>
            <person name="Martin F."/>
            <person name="Silar P."/>
            <person name="Natvig D.O."/>
            <person name="Lalanne C."/>
            <person name="Gautier V."/>
            <person name="Ament-Velasquez S.L."/>
            <person name="Kruys A."/>
            <person name="Hutchinson M.I."/>
            <person name="Powell A.J."/>
            <person name="Barry K."/>
            <person name="Miller A.N."/>
            <person name="Grigoriev I.V."/>
            <person name="Debuchy R."/>
            <person name="Gladieux P."/>
            <person name="Hiltunen Thoren M."/>
            <person name="Johannesson H."/>
        </authorList>
    </citation>
    <scope>NUCLEOTIDE SEQUENCE [LARGE SCALE GENOMIC DNA]</scope>
    <source>
        <strain evidence="6">CBS 284.82</strain>
    </source>
</reference>
<dbReference type="SUPFAM" id="SSF51735">
    <property type="entry name" value="NAD(P)-binding Rossmann-fold domains"/>
    <property type="match status" value="1"/>
</dbReference>
<dbReference type="PANTHER" id="PTHR42748:SF30">
    <property type="entry name" value="NMRA-LIKE DOMAIN-CONTAINING PROTEIN"/>
    <property type="match status" value="1"/>
</dbReference>
<dbReference type="GO" id="GO:0016491">
    <property type="term" value="F:oxidoreductase activity"/>
    <property type="evidence" value="ECO:0007669"/>
    <property type="project" value="UniProtKB-KW"/>
</dbReference>
<comment type="caution">
    <text evidence="5">The sequence shown here is derived from an EMBL/GenBank/DDBJ whole genome shotgun (WGS) entry which is preliminary data.</text>
</comment>
<evidence type="ECO:0000313" key="5">
    <source>
        <dbReference type="EMBL" id="KAK4041104.1"/>
    </source>
</evidence>
<keyword evidence="3" id="KW-0560">Oxidoreductase</keyword>
<dbReference type="Pfam" id="PF05368">
    <property type="entry name" value="NmrA"/>
    <property type="match status" value="1"/>
</dbReference>
<feature type="domain" description="NmrA-like" evidence="4">
    <location>
        <begin position="5"/>
        <end position="249"/>
    </location>
</feature>
<evidence type="ECO:0000259" key="4">
    <source>
        <dbReference type="Pfam" id="PF05368"/>
    </source>
</evidence>
<name>A0AAN6SS49_9PEZI</name>
<dbReference type="InterPro" id="IPR036291">
    <property type="entry name" value="NAD(P)-bd_dom_sf"/>
</dbReference>
<evidence type="ECO:0000256" key="1">
    <source>
        <dbReference type="ARBA" id="ARBA00006328"/>
    </source>
</evidence>
<dbReference type="Gene3D" id="3.40.50.720">
    <property type="entry name" value="NAD(P)-binding Rossmann-like Domain"/>
    <property type="match status" value="1"/>
</dbReference>
<keyword evidence="2" id="KW-0521">NADP</keyword>
<proteinExistence type="inferred from homology"/>
<organism evidence="5 6">
    <name type="scientific">Parachaetomium inaequale</name>
    <dbReference type="NCBI Taxonomy" id="2588326"/>
    <lineage>
        <taxon>Eukaryota</taxon>
        <taxon>Fungi</taxon>
        <taxon>Dikarya</taxon>
        <taxon>Ascomycota</taxon>
        <taxon>Pezizomycotina</taxon>
        <taxon>Sordariomycetes</taxon>
        <taxon>Sordariomycetidae</taxon>
        <taxon>Sordariales</taxon>
        <taxon>Chaetomiaceae</taxon>
        <taxon>Parachaetomium</taxon>
    </lineage>
</organism>
<dbReference type="GO" id="GO:0005634">
    <property type="term" value="C:nucleus"/>
    <property type="evidence" value="ECO:0007669"/>
    <property type="project" value="TreeGrafter"/>
</dbReference>
<dbReference type="AlphaFoldDB" id="A0AAN6SS49"/>
<accession>A0AAN6SS49</accession>
<evidence type="ECO:0000256" key="2">
    <source>
        <dbReference type="ARBA" id="ARBA00022857"/>
    </source>
</evidence>
<evidence type="ECO:0000313" key="6">
    <source>
        <dbReference type="Proteomes" id="UP001303115"/>
    </source>
</evidence>
<keyword evidence="6" id="KW-1185">Reference proteome</keyword>
<sequence>MGPHKVFVCGATGLQGGALARQLRALGWEVHTITRDTGSAAAQALTSIGVTVHQGSWSDSAALSAALAGCDGLFLNLVPDMTNPPAEFDDGKTVLAAAQAAGVQHVVYSSGLALPPMPADHFMTVVFKPKLDLEQALQTAGFPRWTVLRPGYFMTNLVAPKVHMLYPGSAESGLFTFAFRPTTELPMIDHEDIGKFAAAALQRPDEFHEKVIDVVSESVPVARAVETMRRVTGRSGIRAEYVEGEALQRAAAANPLLVLQGLLRDVPSLGDAAAAARKWGVETARFEQFVERERGEFDATYRNV</sequence>
<dbReference type="InterPro" id="IPR051164">
    <property type="entry name" value="NmrA-like_oxidored"/>
</dbReference>
<dbReference type="EMBL" id="MU854363">
    <property type="protein sequence ID" value="KAK4041104.1"/>
    <property type="molecule type" value="Genomic_DNA"/>
</dbReference>
<dbReference type="PANTHER" id="PTHR42748">
    <property type="entry name" value="NITROGEN METABOLITE REPRESSION PROTEIN NMRA FAMILY MEMBER"/>
    <property type="match status" value="1"/>
</dbReference>
<dbReference type="InterPro" id="IPR008030">
    <property type="entry name" value="NmrA-like"/>
</dbReference>
<evidence type="ECO:0000256" key="3">
    <source>
        <dbReference type="ARBA" id="ARBA00023002"/>
    </source>
</evidence>
<gene>
    <name evidence="5" type="ORF">C8A01DRAFT_45650</name>
</gene>
<protein>
    <recommendedName>
        <fullName evidence="4">NmrA-like domain-containing protein</fullName>
    </recommendedName>
</protein>
<dbReference type="Proteomes" id="UP001303115">
    <property type="component" value="Unassembled WGS sequence"/>
</dbReference>